<organism evidence="3 4">
    <name type="scientific">[Clostridium] asparagiforme DSM 15981</name>
    <dbReference type="NCBI Taxonomy" id="518636"/>
    <lineage>
        <taxon>Bacteria</taxon>
        <taxon>Bacillati</taxon>
        <taxon>Bacillota</taxon>
        <taxon>Clostridia</taxon>
        <taxon>Lachnospirales</taxon>
        <taxon>Lachnospiraceae</taxon>
        <taxon>Enterocloster</taxon>
    </lineage>
</organism>
<gene>
    <name evidence="3" type="ORF">CLOSTASPAR_05030</name>
</gene>
<dbReference type="HOGENOM" id="CLU_084751_0_0_9"/>
<comment type="caution">
    <text evidence="3">The sequence shown here is derived from an EMBL/GenBank/DDBJ whole genome shotgun (WGS) entry which is preliminary data.</text>
</comment>
<dbReference type="Proteomes" id="UP000004756">
    <property type="component" value="Unassembled WGS sequence"/>
</dbReference>
<accession>C0D6Y3</accession>
<protein>
    <recommendedName>
        <fullName evidence="2">PBSX phage terminase small subunit-like N-terminal domain-containing protein</fullName>
    </recommendedName>
</protein>
<reference evidence="3 4" key="2">
    <citation type="submission" date="2009-02" db="EMBL/GenBank/DDBJ databases">
        <title>Draft genome sequence of Clostridium asparagiforme (DSM 15981).</title>
        <authorList>
            <person name="Sudarsanam P."/>
            <person name="Ley R."/>
            <person name="Guruge J."/>
            <person name="Turnbaugh P.J."/>
            <person name="Mahowald M."/>
            <person name="Liep D."/>
            <person name="Gordon J."/>
        </authorList>
    </citation>
    <scope>NUCLEOTIDE SEQUENCE [LARGE SCALE GENOMIC DNA]</scope>
    <source>
        <strain evidence="3 4">DSM 15981</strain>
    </source>
</reference>
<dbReference type="NCBIfam" id="NF040601">
    <property type="entry name" value="TerS_not_xtmA"/>
    <property type="match status" value="1"/>
</dbReference>
<feature type="domain" description="PBSX phage terminase small subunit-like N-terminal" evidence="2">
    <location>
        <begin position="4"/>
        <end position="67"/>
    </location>
</feature>
<reference evidence="3 4" key="1">
    <citation type="submission" date="2009-01" db="EMBL/GenBank/DDBJ databases">
        <authorList>
            <person name="Fulton L."/>
            <person name="Clifton S."/>
            <person name="Fulton B."/>
            <person name="Xu J."/>
            <person name="Minx P."/>
            <person name="Pepin K.H."/>
            <person name="Johnson M."/>
            <person name="Bhonagiri V."/>
            <person name="Nash W.E."/>
            <person name="Mardis E.R."/>
            <person name="Wilson R.K."/>
        </authorList>
    </citation>
    <scope>NUCLEOTIDE SEQUENCE [LARGE SCALE GENOMIC DNA]</scope>
    <source>
        <strain evidence="3 4">DSM 15981</strain>
    </source>
</reference>
<evidence type="ECO:0000256" key="1">
    <source>
        <dbReference type="SAM" id="MobiDB-lite"/>
    </source>
</evidence>
<name>C0D6Y3_9FIRM</name>
<evidence type="ECO:0000313" key="3">
    <source>
        <dbReference type="EMBL" id="EEG52922.1"/>
    </source>
</evidence>
<evidence type="ECO:0000259" key="2">
    <source>
        <dbReference type="Pfam" id="PF10668"/>
    </source>
</evidence>
<feature type="region of interest" description="Disordered" evidence="1">
    <location>
        <begin position="61"/>
        <end position="89"/>
    </location>
</feature>
<proteinExistence type="predicted"/>
<keyword evidence="4" id="KW-1185">Reference proteome</keyword>
<evidence type="ECO:0000313" key="4">
    <source>
        <dbReference type="Proteomes" id="UP000004756"/>
    </source>
</evidence>
<dbReference type="InterPro" id="IPR018925">
    <property type="entry name" value="XtmA-like_N"/>
</dbReference>
<dbReference type="Pfam" id="PF10668">
    <property type="entry name" value="Phage_terminase"/>
    <property type="match status" value="1"/>
</dbReference>
<dbReference type="RefSeq" id="WP_007716112.1">
    <property type="nucleotide sequence ID" value="NZ_GG657592.1"/>
</dbReference>
<dbReference type="EMBL" id="ACCJ01000414">
    <property type="protein sequence ID" value="EEG52922.1"/>
    <property type="molecule type" value="Genomic_DNA"/>
</dbReference>
<dbReference type="AlphaFoldDB" id="C0D6Y3"/>
<sequence>MVILPRARNPSRDQAFEIYKQHDGKITNREIAAQVGVDEKVIAVWKGRYNWKDVVQQDQKRCTTRRKGGQPGNKNAVGNSGGAPPKRNKNAVKTGEFETLFFDCLDPEERALVSRVQPDKEALLLQEIQLLTVREHRMLRRIESLKESAMTEDSKSKGMTAVKRKVSIDDDAVEYTGVLGQIQAVEDALTRVQARRQKAIEALHRFGFDDARLELETMKFELELSRADNQGKETPNDGFLEALGAEAASVWGDSDE</sequence>